<dbReference type="Gene3D" id="3.30.710.10">
    <property type="entry name" value="Potassium Channel Kv1.1, Chain A"/>
    <property type="match status" value="1"/>
</dbReference>
<dbReference type="PANTHER" id="PTHR21446:SF12">
    <property type="entry name" value="POTASSIUM CHANNEL TETRAMERIZATION DOMAIN CONTAINING 1"/>
    <property type="match status" value="1"/>
</dbReference>
<evidence type="ECO:0000256" key="2">
    <source>
        <dbReference type="ARBA" id="ARBA00022771"/>
    </source>
</evidence>
<dbReference type="SUPFAM" id="SSF46689">
    <property type="entry name" value="Homeodomain-like"/>
    <property type="match status" value="1"/>
</dbReference>
<dbReference type="GO" id="GO:0003677">
    <property type="term" value="F:DNA binding"/>
    <property type="evidence" value="ECO:0007669"/>
    <property type="project" value="UniProtKB-UniRule"/>
</dbReference>
<dbReference type="Gene3D" id="1.10.10.60">
    <property type="entry name" value="Homeodomain-like"/>
    <property type="match status" value="1"/>
</dbReference>
<feature type="domain" description="C2H2-type" evidence="9">
    <location>
        <begin position="733"/>
        <end position="763"/>
    </location>
</feature>
<dbReference type="Pfam" id="PF00651">
    <property type="entry name" value="BTB"/>
    <property type="match status" value="1"/>
</dbReference>
<dbReference type="InterPro" id="IPR052787">
    <property type="entry name" value="MAVS"/>
</dbReference>
<evidence type="ECO:0000259" key="9">
    <source>
        <dbReference type="PROSITE" id="PS50157"/>
    </source>
</evidence>
<sequence>MSLRTASSSFTKRKRTYLTLETKLEILGRAESGEGSSALGRMFGVGESTIRSIKKNADKIKNSVLYSSPFSGTVTRIGNTALKRTEKVLGTWITKQLQNKKFSLSTICIRDKALAIYERFVQDQGGSYEPFVASKGCNQTGSGRSFFRFPDSNTRPHIYKEWLSRVNRAEFIPSKYSSLCSDHFERNCYVKDPNLLKHWGIKIKQRLKPDAVPTIFNFKPIRRRGAKKRFEKDPYMRQLWTQLVRRGDNWDGPKKHHRVCSRHFKDGEPSPQNPAPTIFPWTPAQTIFPKIDFRARDSKKLYGGKATLEFPLPQDEIFNDVIYKMPANRHCSYGTCKSDSRYPNRPQMKGVWWIPFPKPHKDLPKCQRWVKACGRLYFTVNNIKPWTYLCSLHFIGDSQPETQNPKACVSPNHMNGVELIDLDESLRTQNIIKSAVKILKDYCRTQHTTLSLLEKKPAQQLSRFLQKFYTEVRQVSGKLYARKSMITLRYGLQRHFKRMSHLDIITDDEFIEANEVFSVILMKLRAMGKDAIKRKNPITEEDIQKIMLSSALDQDKPRGLQNKVFMDLMLHMCSRGRDNLREISKRDFSIELSPQGLQYVTFRVGAELNSNGDPHVNEVRMYEIPGNKWCPLTSFKKYISLLNPLCDAFWQRSKQNVNPDEVPWYDNMPIGKNTLGTRMKEISREAGCSQIYTNHCLRTTQISTLRIYNMDLPQQSGISYLLQFKGPSSEDSVQCPVRSCSTVLSKFRNLPKHLRSKHRFNEPIVKSIVSRIRNCVKGIEDFCEGNLPEKVWSNSSSSSSIFHADDKFEQSVVNSVRFQNETSVTSSSTLTTTSEFHGDSPFGLLRNVCDNTIRHIPLPLIDYIKLPLAGPSNQVFSGKPENPRRKKIAAATVSSAPVLIPDDSPPQPSPAKIQKKQIDDRRFDEQRFQEQRFQERRFENRRFDDRRQMVNTQVSQMAAKTLQAQMPVQQHMSVAQVSQNITRPVQVLAPPIQISEPKPKPVEKPRPREKRIFVVADHQRCVMSNLASLWKSGKLCDAGIGNGSSTVMVHKVVLSAVCPKLLSVFSTDILSHKFLQVNFPEEVSTEALNAFAEYMYNGLLDIDPDILHQLKIIAKRLDMKEFEQLCDSRLPSTIPQQPASTVTVFGDLSQMQTILSNPPSITVPTVQPSLPSSSITSVTSQSAPSVTTQVIDVKQEISEAELAQVKKDTAAVFGQESEVASLDASKSGNSSGGFVIVPSVKTEPVGPEDDRYGQLNNQSYASTPVSISSRIPGTGLNSTVVSSSEFVLPFSDTTDSNTTNVLQGTSKLKSNVFESSLVSDLSPVSCIVEKMCSQSSPIREDPSKPLNRTITTQSIDNIVTSGSNEGVYPVGLFTAGGDSLPLSSTQVTNVKNIGLYKTDGLT</sequence>
<evidence type="ECO:0000256" key="5">
    <source>
        <dbReference type="PROSITE-ProRule" id="PRU00042"/>
    </source>
</evidence>
<dbReference type="SMART" id="SM00692">
    <property type="entry name" value="DM3"/>
    <property type="match status" value="1"/>
</dbReference>
<dbReference type="OrthoDB" id="6160471at2759"/>
<protein>
    <recommendedName>
        <fullName evidence="12">BTB domain-containing protein</fullName>
    </recommendedName>
</protein>
<feature type="domain" description="BTB" evidence="8">
    <location>
        <begin position="1036"/>
        <end position="1104"/>
    </location>
</feature>
<dbReference type="PROSITE" id="PS50097">
    <property type="entry name" value="BTB"/>
    <property type="match status" value="1"/>
</dbReference>
<proteinExistence type="predicted"/>
<evidence type="ECO:0000256" key="3">
    <source>
        <dbReference type="ARBA" id="ARBA00022833"/>
    </source>
</evidence>
<dbReference type="PROSITE" id="PS50157">
    <property type="entry name" value="ZINC_FINGER_C2H2_2"/>
    <property type="match status" value="1"/>
</dbReference>
<dbReference type="PROSITE" id="PS00028">
    <property type="entry name" value="ZINC_FINGER_C2H2_1"/>
    <property type="match status" value="1"/>
</dbReference>
<evidence type="ECO:0000256" key="4">
    <source>
        <dbReference type="ARBA" id="ARBA00023125"/>
    </source>
</evidence>
<dbReference type="InterPro" id="IPR006612">
    <property type="entry name" value="THAP_Znf"/>
</dbReference>
<dbReference type="SUPFAM" id="SSF57716">
    <property type="entry name" value="Glucocorticoid receptor-like (DNA-binding domain)"/>
    <property type="match status" value="2"/>
</dbReference>
<dbReference type="InterPro" id="IPR007889">
    <property type="entry name" value="HTH_Psq"/>
</dbReference>
<keyword evidence="1" id="KW-0479">Metal-binding</keyword>
<gene>
    <name evidence="11" type="ORF">OCBIM_22035728mg</name>
</gene>
<name>A0A0L8GDU7_OCTBM</name>
<dbReference type="PANTHER" id="PTHR21446">
    <property type="entry name" value="DUF3504 DOMAIN-CONTAINING PROTEIN"/>
    <property type="match status" value="1"/>
</dbReference>
<organism evidence="11">
    <name type="scientific">Octopus bimaculoides</name>
    <name type="common">California two-spotted octopus</name>
    <dbReference type="NCBI Taxonomy" id="37653"/>
    <lineage>
        <taxon>Eukaryota</taxon>
        <taxon>Metazoa</taxon>
        <taxon>Spiralia</taxon>
        <taxon>Lophotrochozoa</taxon>
        <taxon>Mollusca</taxon>
        <taxon>Cephalopoda</taxon>
        <taxon>Coleoidea</taxon>
        <taxon>Octopodiformes</taxon>
        <taxon>Octopoda</taxon>
        <taxon>Incirrata</taxon>
        <taxon>Octopodidae</taxon>
        <taxon>Octopus</taxon>
    </lineage>
</organism>
<dbReference type="Pfam" id="PF05485">
    <property type="entry name" value="THAP"/>
    <property type="match status" value="3"/>
</dbReference>
<dbReference type="GO" id="GO:0008270">
    <property type="term" value="F:zinc ion binding"/>
    <property type="evidence" value="ECO:0007669"/>
    <property type="project" value="UniProtKB-KW"/>
</dbReference>
<evidence type="ECO:0000259" key="10">
    <source>
        <dbReference type="PROSITE" id="PS50950"/>
    </source>
</evidence>
<dbReference type="InterPro" id="IPR013087">
    <property type="entry name" value="Znf_C2H2_type"/>
</dbReference>
<dbReference type="SMART" id="SM00225">
    <property type="entry name" value="BTB"/>
    <property type="match status" value="1"/>
</dbReference>
<feature type="domain" description="THAP-type" evidence="10">
    <location>
        <begin position="325"/>
        <end position="414"/>
    </location>
</feature>
<dbReference type="InterPro" id="IPR011333">
    <property type="entry name" value="SKP1/BTB/POZ_sf"/>
</dbReference>
<accession>A0A0L8GDU7</accession>
<dbReference type="EMBL" id="KQ422521">
    <property type="protein sequence ID" value="KOF74710.1"/>
    <property type="molecule type" value="Genomic_DNA"/>
</dbReference>
<feature type="domain" description="THAP-type" evidence="10">
    <location>
        <begin position="128"/>
        <end position="216"/>
    </location>
</feature>
<evidence type="ECO:0000256" key="7">
    <source>
        <dbReference type="SAM" id="MobiDB-lite"/>
    </source>
</evidence>
<evidence type="ECO:0000256" key="6">
    <source>
        <dbReference type="PROSITE-ProRule" id="PRU00309"/>
    </source>
</evidence>
<feature type="region of interest" description="Disordered" evidence="7">
    <location>
        <begin position="897"/>
        <end position="920"/>
    </location>
</feature>
<dbReference type="InterPro" id="IPR000210">
    <property type="entry name" value="BTB/POZ_dom"/>
</dbReference>
<keyword evidence="4 6" id="KW-0238">DNA-binding</keyword>
<evidence type="ECO:0008006" key="12">
    <source>
        <dbReference type="Google" id="ProtNLM"/>
    </source>
</evidence>
<dbReference type="SUPFAM" id="SSF54695">
    <property type="entry name" value="POZ domain"/>
    <property type="match status" value="1"/>
</dbReference>
<dbReference type="InterPro" id="IPR009057">
    <property type="entry name" value="Homeodomain-like_sf"/>
</dbReference>
<reference evidence="11" key="1">
    <citation type="submission" date="2015-07" db="EMBL/GenBank/DDBJ databases">
        <title>MeaNS - Measles Nucleotide Surveillance Program.</title>
        <authorList>
            <person name="Tran T."/>
            <person name="Druce J."/>
        </authorList>
    </citation>
    <scope>NUCLEOTIDE SEQUENCE</scope>
    <source>
        <strain evidence="11">UCB-OBI-ISO-001</strain>
        <tissue evidence="11">Gonad</tissue>
    </source>
</reference>
<keyword evidence="3" id="KW-0862">Zinc</keyword>
<evidence type="ECO:0000313" key="11">
    <source>
        <dbReference type="EMBL" id="KOF74710.1"/>
    </source>
</evidence>
<keyword evidence="2 5" id="KW-0863">Zinc-finger</keyword>
<dbReference type="PROSITE" id="PS50950">
    <property type="entry name" value="ZF_THAP"/>
    <property type="match status" value="2"/>
</dbReference>
<dbReference type="SMART" id="SM00980">
    <property type="entry name" value="THAP"/>
    <property type="match status" value="3"/>
</dbReference>
<evidence type="ECO:0000259" key="8">
    <source>
        <dbReference type="PROSITE" id="PS50097"/>
    </source>
</evidence>
<dbReference type="Pfam" id="PF04218">
    <property type="entry name" value="CENP-B_N"/>
    <property type="match status" value="1"/>
</dbReference>
<evidence type="ECO:0000256" key="1">
    <source>
        <dbReference type="ARBA" id="ARBA00022723"/>
    </source>
</evidence>